<dbReference type="InterPro" id="IPR014054">
    <property type="entry name" value="Phage_regulatory_Rha"/>
</dbReference>
<organism evidence="1 2">
    <name type="scientific">Acinetobacter celticus</name>
    <dbReference type="NCBI Taxonomy" id="1891224"/>
    <lineage>
        <taxon>Bacteria</taxon>
        <taxon>Pseudomonadati</taxon>
        <taxon>Pseudomonadota</taxon>
        <taxon>Gammaproteobacteria</taxon>
        <taxon>Moraxellales</taxon>
        <taxon>Moraxellaceae</taxon>
        <taxon>Acinetobacter</taxon>
    </lineage>
</organism>
<keyword evidence="2" id="KW-1185">Reference proteome</keyword>
<dbReference type="EMBL" id="MBDL01000011">
    <property type="protein sequence ID" value="ODA12451.1"/>
    <property type="molecule type" value="Genomic_DNA"/>
</dbReference>
<proteinExistence type="predicted"/>
<accession>A0A1C3CUQ3</accession>
<dbReference type="Proteomes" id="UP000186553">
    <property type="component" value="Unassembled WGS sequence"/>
</dbReference>
<evidence type="ECO:0000313" key="2">
    <source>
        <dbReference type="Proteomes" id="UP000186553"/>
    </source>
</evidence>
<comment type="caution">
    <text evidence="1">The sequence shown here is derived from an EMBL/GenBank/DDBJ whole genome shotgun (WGS) entry which is preliminary data.</text>
</comment>
<dbReference type="RefSeq" id="WP_068888963.1">
    <property type="nucleotide sequence ID" value="NZ_CBCRUU010000014.1"/>
</dbReference>
<protein>
    <submittedName>
        <fullName evidence="1">Rha family transcriptional regulator</fullName>
    </submittedName>
</protein>
<dbReference type="OrthoDB" id="79831at2"/>
<gene>
    <name evidence="1" type="ORF">BBP83_11220</name>
</gene>
<dbReference type="Pfam" id="PF09669">
    <property type="entry name" value="Phage_pRha"/>
    <property type="match status" value="1"/>
</dbReference>
<evidence type="ECO:0000313" key="1">
    <source>
        <dbReference type="EMBL" id="ODA12451.1"/>
    </source>
</evidence>
<name>A0A1C3CUQ3_9GAMM</name>
<dbReference type="AlphaFoldDB" id="A0A1C3CUQ3"/>
<sequence length="288" mass="32677">MNTLVHIDDAVFIQDQQVKTTSLKVAKIFKKRHDNVVRKIESFFEPKTRDLNFEGTANITQEFTSANFSAHVQTIQAGVVQRESKYFEMTKDGFMFLVMGFTGEEAAQTKIAYINTFNQMAAMLYNLHGQNESIHVGAVVQLKSGGPIYTVSQIHHDQSGFMQDAEVIWHNKATLCRDVLPIACLSLETKNIIDSKMLNDFWASVNSYGLYKLNHSRNPNLLALNISQIYQCIDGLPMKSQLFSILMQSQNPHPVFMQHNKSIHSALLAKTIKCWLFKPVPLRSLSFS</sequence>
<reference evidence="1 2" key="1">
    <citation type="submission" date="2016-07" db="EMBL/GenBank/DDBJ databases">
        <title>Acinetobacter sp. ANC 4603.</title>
        <authorList>
            <person name="Radolfova-Krizova L."/>
            <person name="Nemec A."/>
        </authorList>
    </citation>
    <scope>NUCLEOTIDE SEQUENCE [LARGE SCALE GENOMIC DNA]</scope>
    <source>
        <strain evidence="1 2">ANC 4603</strain>
    </source>
</reference>
<dbReference type="NCBIfam" id="TIGR02681">
    <property type="entry name" value="phage_pRha"/>
    <property type="match status" value="1"/>
</dbReference>